<evidence type="ECO:0000313" key="1">
    <source>
        <dbReference type="EMBL" id="JAH20757.1"/>
    </source>
</evidence>
<proteinExistence type="predicted"/>
<protein>
    <submittedName>
        <fullName evidence="1">Uncharacterized protein</fullName>
    </submittedName>
</protein>
<reference evidence="1" key="2">
    <citation type="journal article" date="2015" name="Fish Shellfish Immunol.">
        <title>Early steps in the European eel (Anguilla anguilla)-Vibrio vulnificus interaction in the gills: Role of the RtxA13 toxin.</title>
        <authorList>
            <person name="Callol A."/>
            <person name="Pajuelo D."/>
            <person name="Ebbesson L."/>
            <person name="Teles M."/>
            <person name="MacKenzie S."/>
            <person name="Amaro C."/>
        </authorList>
    </citation>
    <scope>NUCLEOTIDE SEQUENCE</scope>
</reference>
<reference evidence="1" key="1">
    <citation type="submission" date="2014-11" db="EMBL/GenBank/DDBJ databases">
        <authorList>
            <person name="Amaro Gonzalez C."/>
        </authorList>
    </citation>
    <scope>NUCLEOTIDE SEQUENCE</scope>
</reference>
<dbReference type="AlphaFoldDB" id="A0A0E9QWD7"/>
<accession>A0A0E9QWD7</accession>
<name>A0A0E9QWD7_ANGAN</name>
<dbReference type="EMBL" id="GBXM01087820">
    <property type="protein sequence ID" value="JAH20757.1"/>
    <property type="molecule type" value="Transcribed_RNA"/>
</dbReference>
<sequence length="25" mass="2958">MKHSLLSPQAEIMTIRNQIHTQYSM</sequence>
<organism evidence="1">
    <name type="scientific">Anguilla anguilla</name>
    <name type="common">European freshwater eel</name>
    <name type="synonym">Muraena anguilla</name>
    <dbReference type="NCBI Taxonomy" id="7936"/>
    <lineage>
        <taxon>Eukaryota</taxon>
        <taxon>Metazoa</taxon>
        <taxon>Chordata</taxon>
        <taxon>Craniata</taxon>
        <taxon>Vertebrata</taxon>
        <taxon>Euteleostomi</taxon>
        <taxon>Actinopterygii</taxon>
        <taxon>Neopterygii</taxon>
        <taxon>Teleostei</taxon>
        <taxon>Anguilliformes</taxon>
        <taxon>Anguillidae</taxon>
        <taxon>Anguilla</taxon>
    </lineage>
</organism>